<dbReference type="GO" id="GO:0005886">
    <property type="term" value="C:plasma membrane"/>
    <property type="evidence" value="ECO:0007669"/>
    <property type="project" value="UniProtKB-SubCell"/>
</dbReference>
<dbReference type="PROSITE" id="PS50928">
    <property type="entry name" value="ABC_TM1"/>
    <property type="match status" value="1"/>
</dbReference>
<dbReference type="RefSeq" id="WP_208055345.1">
    <property type="nucleotide sequence ID" value="NZ_JAGEMK010000003.1"/>
</dbReference>
<keyword evidence="10" id="KW-1185">Reference proteome</keyword>
<dbReference type="PROSITE" id="PS00664">
    <property type="entry name" value="VINCULIN_2"/>
    <property type="match status" value="1"/>
</dbReference>
<dbReference type="GO" id="GO:0015629">
    <property type="term" value="C:actin cytoskeleton"/>
    <property type="evidence" value="ECO:0007669"/>
    <property type="project" value="InterPro"/>
</dbReference>
<evidence type="ECO:0000259" key="8">
    <source>
        <dbReference type="PROSITE" id="PS50928"/>
    </source>
</evidence>
<reference evidence="9" key="1">
    <citation type="submission" date="2021-03" db="EMBL/GenBank/DDBJ databases">
        <title>Actinotalea soli sp. nov., isolated from soil.</title>
        <authorList>
            <person name="Ping W."/>
            <person name="Zhang J."/>
        </authorList>
    </citation>
    <scope>NUCLEOTIDE SEQUENCE</scope>
    <source>
        <strain evidence="9">BY-33</strain>
    </source>
</reference>
<dbReference type="Gene3D" id="1.10.3720.10">
    <property type="entry name" value="MetI-like"/>
    <property type="match status" value="1"/>
</dbReference>
<dbReference type="GO" id="GO:0012505">
    <property type="term" value="C:endomembrane system"/>
    <property type="evidence" value="ECO:0007669"/>
    <property type="project" value="UniProtKB-SubCell"/>
</dbReference>
<comment type="similarity">
    <text evidence="7">Belongs to the binding-protein-dependent transport system permease family.</text>
</comment>
<name>A0A939LUS2_9CELL</name>
<keyword evidence="4 7" id="KW-1133">Transmembrane helix</keyword>
<dbReference type="InterPro" id="IPR051204">
    <property type="entry name" value="ABC_transp_perm/SBD"/>
</dbReference>
<keyword evidence="3 7" id="KW-0812">Transmembrane</keyword>
<proteinExistence type="inferred from homology"/>
<dbReference type="Proteomes" id="UP000664209">
    <property type="component" value="Unassembled WGS sequence"/>
</dbReference>
<dbReference type="AlphaFoldDB" id="A0A939LUS2"/>
<protein>
    <submittedName>
        <fullName evidence="9">ABC transporter permease</fullName>
    </submittedName>
</protein>
<dbReference type="GO" id="GO:0005198">
    <property type="term" value="F:structural molecule activity"/>
    <property type="evidence" value="ECO:0007669"/>
    <property type="project" value="InterPro"/>
</dbReference>
<feature type="transmembrane region" description="Helical" evidence="7">
    <location>
        <begin position="33"/>
        <end position="55"/>
    </location>
</feature>
<evidence type="ECO:0000256" key="5">
    <source>
        <dbReference type="ARBA" id="ARBA00023136"/>
    </source>
</evidence>
<comment type="subcellular location">
    <subcellularLocation>
        <location evidence="7">Cell membrane</location>
        <topology evidence="7">Multi-pass membrane protein</topology>
    </subcellularLocation>
    <subcellularLocation>
        <location evidence="6">Endomembrane system</location>
        <topology evidence="6">Peripheral membrane protein</topology>
        <orientation evidence="6">Cytoplasmic side</orientation>
    </subcellularLocation>
    <subcellularLocation>
        <location evidence="1">Membrane</location>
        <topology evidence="1">Multi-pass membrane protein</topology>
    </subcellularLocation>
</comment>
<dbReference type="EMBL" id="JAGEMK010000003">
    <property type="protein sequence ID" value="MBO1751667.1"/>
    <property type="molecule type" value="Genomic_DNA"/>
</dbReference>
<feature type="transmembrane region" description="Helical" evidence="7">
    <location>
        <begin position="160"/>
        <end position="180"/>
    </location>
</feature>
<evidence type="ECO:0000256" key="3">
    <source>
        <dbReference type="ARBA" id="ARBA00022692"/>
    </source>
</evidence>
<dbReference type="PANTHER" id="PTHR30177">
    <property type="entry name" value="GLYCINE BETAINE/L-PROLINE TRANSPORT SYSTEM PERMEASE PROTEIN PROW"/>
    <property type="match status" value="1"/>
</dbReference>
<dbReference type="GO" id="GO:0031460">
    <property type="term" value="P:glycine betaine transport"/>
    <property type="evidence" value="ECO:0007669"/>
    <property type="project" value="TreeGrafter"/>
</dbReference>
<dbReference type="GO" id="GO:0007155">
    <property type="term" value="P:cell adhesion"/>
    <property type="evidence" value="ECO:0007669"/>
    <property type="project" value="InterPro"/>
</dbReference>
<dbReference type="Pfam" id="PF00528">
    <property type="entry name" value="BPD_transp_1"/>
    <property type="match status" value="1"/>
</dbReference>
<evidence type="ECO:0000313" key="9">
    <source>
        <dbReference type="EMBL" id="MBO1751667.1"/>
    </source>
</evidence>
<dbReference type="SUPFAM" id="SSF161098">
    <property type="entry name" value="MetI-like"/>
    <property type="match status" value="1"/>
</dbReference>
<dbReference type="InterPro" id="IPR000515">
    <property type="entry name" value="MetI-like"/>
</dbReference>
<feature type="transmembrane region" description="Helical" evidence="7">
    <location>
        <begin position="192"/>
        <end position="212"/>
    </location>
</feature>
<feature type="transmembrane region" description="Helical" evidence="7">
    <location>
        <begin position="62"/>
        <end position="90"/>
    </location>
</feature>
<feature type="transmembrane region" description="Helical" evidence="7">
    <location>
        <begin position="96"/>
        <end position="116"/>
    </location>
</feature>
<dbReference type="CDD" id="cd06261">
    <property type="entry name" value="TM_PBP2"/>
    <property type="match status" value="1"/>
</dbReference>
<organism evidence="9 10">
    <name type="scientific">Actinotalea soli</name>
    <dbReference type="NCBI Taxonomy" id="2819234"/>
    <lineage>
        <taxon>Bacteria</taxon>
        <taxon>Bacillati</taxon>
        <taxon>Actinomycetota</taxon>
        <taxon>Actinomycetes</taxon>
        <taxon>Micrococcales</taxon>
        <taxon>Cellulomonadaceae</taxon>
        <taxon>Actinotalea</taxon>
    </lineage>
</organism>
<keyword evidence="2 7" id="KW-0813">Transport</keyword>
<gene>
    <name evidence="9" type="ORF">J4G33_07605</name>
</gene>
<evidence type="ECO:0000256" key="4">
    <source>
        <dbReference type="ARBA" id="ARBA00022989"/>
    </source>
</evidence>
<sequence>MNDSVIEQAFRWLNDPLNWTGRNGILERTGEHLGMSALAVLLAAAVALPVGVWLGHRRKGTGLVVVVANASRALPTFALLLIFASTAIGFGNRPTVLAVAIFAIPPILTNACAGLLDVDADVRDAARGMGMSGRRSLLLVEIPLALPLIAAGMRTAVVQVIATVTLAGLVGGGGLGPLIVTGLGTRRFGEVLAGGLLVAALCLVAEVVMAGVQRLATPAPMRSIVVRT</sequence>
<dbReference type="GO" id="GO:0055085">
    <property type="term" value="P:transmembrane transport"/>
    <property type="evidence" value="ECO:0007669"/>
    <property type="project" value="InterPro"/>
</dbReference>
<dbReference type="PANTHER" id="PTHR30177:SF33">
    <property type="entry name" value="POSSIBLE OSMOPROTECTANT (GLYCINE BETAINE_CARNITINE_CHOLINE_L-PROLINE) TRANSPORT INTEGRAL MEMBRANE PROTEIN ABC TRANSPORTER PROZ"/>
    <property type="match status" value="1"/>
</dbReference>
<evidence type="ECO:0000256" key="1">
    <source>
        <dbReference type="ARBA" id="ARBA00004141"/>
    </source>
</evidence>
<evidence type="ECO:0000256" key="7">
    <source>
        <dbReference type="RuleBase" id="RU363032"/>
    </source>
</evidence>
<comment type="caution">
    <text evidence="9">The sequence shown here is derived from an EMBL/GenBank/DDBJ whole genome shotgun (WGS) entry which is preliminary data.</text>
</comment>
<evidence type="ECO:0000256" key="2">
    <source>
        <dbReference type="ARBA" id="ARBA00022448"/>
    </source>
</evidence>
<feature type="transmembrane region" description="Helical" evidence="7">
    <location>
        <begin position="137"/>
        <end position="154"/>
    </location>
</feature>
<evidence type="ECO:0000256" key="6">
    <source>
        <dbReference type="ARBA" id="ARBA00029433"/>
    </source>
</evidence>
<dbReference type="InterPro" id="IPR000633">
    <property type="entry name" value="Vinculin_CS"/>
</dbReference>
<feature type="domain" description="ABC transmembrane type-1" evidence="8">
    <location>
        <begin position="29"/>
        <end position="209"/>
    </location>
</feature>
<dbReference type="InterPro" id="IPR035906">
    <property type="entry name" value="MetI-like_sf"/>
</dbReference>
<keyword evidence="5 7" id="KW-0472">Membrane</keyword>
<accession>A0A939LUS2</accession>
<evidence type="ECO:0000313" key="10">
    <source>
        <dbReference type="Proteomes" id="UP000664209"/>
    </source>
</evidence>